<evidence type="ECO:0000259" key="4">
    <source>
        <dbReference type="PROSITE" id="PS50020"/>
    </source>
</evidence>
<dbReference type="EMBL" id="CAXAMM010025335">
    <property type="protein sequence ID" value="CAK9056839.1"/>
    <property type="molecule type" value="Genomic_DNA"/>
</dbReference>
<proteinExistence type="predicted"/>
<dbReference type="Proteomes" id="UP001642464">
    <property type="component" value="Unassembled WGS sequence"/>
</dbReference>
<sequence length="903" mass="102242">MAPGLDLSHLPLAQQKARNTNDTAHGTLSALIGTALESMAFMVSTETRALLRWVELPPDWVEFEDDDGNQAYYHAKTKRLTTEHPVIFKYKQFVDKVRKFQERMNTIGRKVKPHLAVIMNEVLNRIYRELPPVTPEIIERFWDLTEAGPEVLEGEDFAASDLDFEVQPLPRKRQAEVDFHDERVLPLQFDFQLCDGLADQRFQLIDGLLAGLFLGAQVSLPREITLNGAHDGTSRSAAEGTAGVVLLGDQVTGHELENVTSTKWIPENGARTDHRAHELWCGNMSFPAIVYNDTGFRSGAGRRSDRRGKFALSGPTLRTVDLEARNWKDEELMTVGEQSWIRIASIDAQWQKAPEHIVRMKRQPCDFPYKMNVVEGGPFWPIYWKIDAALSFSWQILDAADAVARRMMHAFGHVAQKKASQMGHPLEESGKLLSGFNMVHLRVEKDWPASCARWSQHSLKIDNCMSNTFQIGNVLLLEGVNPALPVYLVTELSAEKMQELKKDQNFTNFFQVYTVVTKDMFSDLDVAFDDWPAIDYSLAQQADLFVGNSLSTFASLMLQYRNWHGLPGFHYNGGTFPLEDLSLLKPRSPTATGPVRAAIVWVFTLPSYVKRFDITYNMTMVALRSAKARTSLIPVCITTAEPFADMAVLLVSMGVRVLYHTPLWQERVAELATDSGFYSERDLEKGIDAVVSKLLVVDMPTMGFRDQLVMYTDLDVIFTGEVTWAELLGRSYSSLMRSLRRKMLSHHTFQSYALKGQTGVPMFFGIPGNVSRRSRKSALDKGVMLLNLRILRDQYKKYQEDFFESSDFFGSLSSSTAVLLSFYRDAREQLAELPADLCTTQFYNLSYPASITHFAGINCDADILPYLESGRVVFEPYRKRLSKCDDTDSCRSICENYTKYVLA</sequence>
<evidence type="ECO:0000256" key="3">
    <source>
        <dbReference type="ARBA" id="ARBA00023277"/>
    </source>
</evidence>
<keyword evidence="6" id="KW-1185">Reference proteome</keyword>
<dbReference type="PROSITE" id="PS50020">
    <property type="entry name" value="WW_DOMAIN_2"/>
    <property type="match status" value="1"/>
</dbReference>
<evidence type="ECO:0000313" key="6">
    <source>
        <dbReference type="Proteomes" id="UP001642464"/>
    </source>
</evidence>
<feature type="domain" description="WW" evidence="4">
    <location>
        <begin position="54"/>
        <end position="87"/>
    </location>
</feature>
<keyword evidence="3" id="KW-0119">Carbohydrate metabolism</keyword>
<reference evidence="5 6" key="1">
    <citation type="submission" date="2024-02" db="EMBL/GenBank/DDBJ databases">
        <authorList>
            <person name="Chen Y."/>
            <person name="Shah S."/>
            <person name="Dougan E. K."/>
            <person name="Thang M."/>
            <person name="Chan C."/>
        </authorList>
    </citation>
    <scope>NUCLEOTIDE SEQUENCE [LARGE SCALE GENOMIC DNA]</scope>
</reference>
<dbReference type="CDD" id="cd11296">
    <property type="entry name" value="O-FucT_like"/>
    <property type="match status" value="1"/>
</dbReference>
<organism evidence="5 6">
    <name type="scientific">Durusdinium trenchii</name>
    <dbReference type="NCBI Taxonomy" id="1381693"/>
    <lineage>
        <taxon>Eukaryota</taxon>
        <taxon>Sar</taxon>
        <taxon>Alveolata</taxon>
        <taxon>Dinophyceae</taxon>
        <taxon>Suessiales</taxon>
        <taxon>Symbiodiniaceae</taxon>
        <taxon>Durusdinium</taxon>
    </lineage>
</organism>
<dbReference type="InterPro" id="IPR019378">
    <property type="entry name" value="GDP-Fuc_O-FucTrfase"/>
</dbReference>
<comment type="caution">
    <text evidence="5">The sequence shown here is derived from an EMBL/GenBank/DDBJ whole genome shotgun (WGS) entry which is preliminary data.</text>
</comment>
<dbReference type="InterPro" id="IPR044982">
    <property type="entry name" value="AtOFT1-like"/>
</dbReference>
<keyword evidence="1" id="KW-0808">Transferase</keyword>
<evidence type="ECO:0000256" key="2">
    <source>
        <dbReference type="ARBA" id="ARBA00023253"/>
    </source>
</evidence>
<evidence type="ECO:0000313" key="5">
    <source>
        <dbReference type="EMBL" id="CAK9056839.1"/>
    </source>
</evidence>
<name>A0ABP0N1L3_9DINO</name>
<dbReference type="Gene3D" id="3.40.50.11350">
    <property type="match status" value="1"/>
</dbReference>
<accession>A0ABP0N1L3</accession>
<keyword evidence="2" id="KW-0294">Fucose metabolism</keyword>
<gene>
    <name evidence="5" type="ORF">SCF082_LOCUS30580</name>
</gene>
<dbReference type="PANTHER" id="PTHR37220">
    <property type="entry name" value="O-FUCOSYLTRANSFERASE 23"/>
    <property type="match status" value="1"/>
</dbReference>
<evidence type="ECO:0000256" key="1">
    <source>
        <dbReference type="ARBA" id="ARBA00022679"/>
    </source>
</evidence>
<dbReference type="Pfam" id="PF10250">
    <property type="entry name" value="O-FucT"/>
    <property type="match status" value="1"/>
</dbReference>
<dbReference type="InterPro" id="IPR001202">
    <property type="entry name" value="WW_dom"/>
</dbReference>
<protein>
    <recommendedName>
        <fullName evidence="4">WW domain-containing protein</fullName>
    </recommendedName>
</protein>
<dbReference type="PANTHER" id="PTHR37220:SF1">
    <property type="entry name" value="O-FUCOSYLTRANSFERASE 23"/>
    <property type="match status" value="1"/>
</dbReference>